<dbReference type="Pfam" id="PF00528">
    <property type="entry name" value="BPD_transp_1"/>
    <property type="match status" value="1"/>
</dbReference>
<gene>
    <name evidence="9" type="primary">gsiC_8</name>
    <name evidence="9" type="ORF">CBLFYP116_05690</name>
</gene>
<keyword evidence="4 7" id="KW-0812">Transmembrane</keyword>
<evidence type="ECO:0000256" key="7">
    <source>
        <dbReference type="RuleBase" id="RU363032"/>
    </source>
</evidence>
<proteinExistence type="inferred from homology"/>
<feature type="transmembrane region" description="Helical" evidence="7">
    <location>
        <begin position="12"/>
        <end position="30"/>
    </location>
</feature>
<dbReference type="GeneID" id="23115504"/>
<feature type="domain" description="ABC transmembrane type-1" evidence="8">
    <location>
        <begin position="95"/>
        <end position="296"/>
    </location>
</feature>
<comment type="similarity">
    <text evidence="7">Belongs to the binding-protein-dependent transport system permease family.</text>
</comment>
<dbReference type="AlphaFoldDB" id="A0A6N2XUH7"/>
<feature type="transmembrane region" description="Helical" evidence="7">
    <location>
        <begin position="226"/>
        <end position="248"/>
    </location>
</feature>
<organism evidence="9">
    <name type="scientific">Enterocloster bolteae</name>
    <dbReference type="NCBI Taxonomy" id="208479"/>
    <lineage>
        <taxon>Bacteria</taxon>
        <taxon>Bacillati</taxon>
        <taxon>Bacillota</taxon>
        <taxon>Clostridia</taxon>
        <taxon>Lachnospirales</taxon>
        <taxon>Lachnospiraceae</taxon>
        <taxon>Enterocloster</taxon>
    </lineage>
</organism>
<keyword evidence="2 7" id="KW-0813">Transport</keyword>
<comment type="subcellular location">
    <subcellularLocation>
        <location evidence="1 7">Cell membrane</location>
        <topology evidence="1 7">Multi-pass membrane protein</topology>
    </subcellularLocation>
</comment>
<dbReference type="RefSeq" id="WP_002566346.1">
    <property type="nucleotide sequence ID" value="NZ_BAABZS010000001.1"/>
</dbReference>
<evidence type="ECO:0000256" key="3">
    <source>
        <dbReference type="ARBA" id="ARBA00022475"/>
    </source>
</evidence>
<evidence type="ECO:0000313" key="9">
    <source>
        <dbReference type="EMBL" id="VYT56778.1"/>
    </source>
</evidence>
<dbReference type="SUPFAM" id="SSF161098">
    <property type="entry name" value="MetI-like"/>
    <property type="match status" value="1"/>
</dbReference>
<dbReference type="InterPro" id="IPR000515">
    <property type="entry name" value="MetI-like"/>
</dbReference>
<keyword evidence="6 7" id="KW-0472">Membrane</keyword>
<feature type="transmembrane region" description="Helical" evidence="7">
    <location>
        <begin position="131"/>
        <end position="155"/>
    </location>
</feature>
<evidence type="ECO:0000256" key="4">
    <source>
        <dbReference type="ARBA" id="ARBA00022692"/>
    </source>
</evidence>
<sequence>MAKYIFKRMLSLIPVLIVVSLLVFLMVHMMPGDPARLIAGEQATTEDVERIRVAYGYDKPLYVQYFKYVGGILQGNFGTSTRTGRPVAEELAVRYPNTLLLAATSTIVAIIGGVGIGLLSAVKRFSIWDNLCMFLALIGLSTPAFYLGLMLMLVVCVKLQWLPITPQSTALSLILPTVTLSSRSLATIARMTRSSTLEILGQDYIQTARAQGFSKRKVIFGCALKNAMNAIVTVAGLQFGLLIGGAVITEKVFGWPGLGDLIVTSIKARDFQVVQSAILVIAASFVVVNLIVDLLYAVINPRIKLS</sequence>
<accession>A0A6N2XUH7</accession>
<dbReference type="CDD" id="cd06261">
    <property type="entry name" value="TM_PBP2"/>
    <property type="match status" value="1"/>
</dbReference>
<dbReference type="InterPro" id="IPR045621">
    <property type="entry name" value="BPD_transp_1_N"/>
</dbReference>
<dbReference type="PANTHER" id="PTHR43163">
    <property type="entry name" value="DIPEPTIDE TRANSPORT SYSTEM PERMEASE PROTEIN DPPB-RELATED"/>
    <property type="match status" value="1"/>
</dbReference>
<keyword evidence="3" id="KW-1003">Cell membrane</keyword>
<dbReference type="EMBL" id="CACRTF010000024">
    <property type="protein sequence ID" value="VYT56778.1"/>
    <property type="molecule type" value="Genomic_DNA"/>
</dbReference>
<keyword evidence="5 7" id="KW-1133">Transmembrane helix</keyword>
<protein>
    <submittedName>
        <fullName evidence="9">Glutathione transport system permease protein GsiC</fullName>
    </submittedName>
</protein>
<feature type="transmembrane region" description="Helical" evidence="7">
    <location>
        <begin position="99"/>
        <end position="119"/>
    </location>
</feature>
<evidence type="ECO:0000256" key="6">
    <source>
        <dbReference type="ARBA" id="ARBA00023136"/>
    </source>
</evidence>
<dbReference type="Gene3D" id="1.10.3720.10">
    <property type="entry name" value="MetI-like"/>
    <property type="match status" value="1"/>
</dbReference>
<name>A0A6N2XUH7_9FIRM</name>
<dbReference type="GO" id="GO:0005886">
    <property type="term" value="C:plasma membrane"/>
    <property type="evidence" value="ECO:0007669"/>
    <property type="project" value="UniProtKB-SubCell"/>
</dbReference>
<evidence type="ECO:0000256" key="5">
    <source>
        <dbReference type="ARBA" id="ARBA00022989"/>
    </source>
</evidence>
<evidence type="ECO:0000256" key="2">
    <source>
        <dbReference type="ARBA" id="ARBA00022448"/>
    </source>
</evidence>
<feature type="transmembrane region" description="Helical" evidence="7">
    <location>
        <begin position="167"/>
        <end position="186"/>
    </location>
</feature>
<evidence type="ECO:0000256" key="1">
    <source>
        <dbReference type="ARBA" id="ARBA00004651"/>
    </source>
</evidence>
<reference evidence="9" key="1">
    <citation type="submission" date="2019-11" db="EMBL/GenBank/DDBJ databases">
        <authorList>
            <person name="Feng L."/>
        </authorList>
    </citation>
    <scope>NUCLEOTIDE SEQUENCE</scope>
    <source>
        <strain evidence="9">CbolteaeLFYP116</strain>
    </source>
</reference>
<dbReference type="Pfam" id="PF19300">
    <property type="entry name" value="BPD_transp_1_N"/>
    <property type="match status" value="1"/>
</dbReference>
<dbReference type="PANTHER" id="PTHR43163:SF6">
    <property type="entry name" value="DIPEPTIDE TRANSPORT SYSTEM PERMEASE PROTEIN DPPB-RELATED"/>
    <property type="match status" value="1"/>
</dbReference>
<dbReference type="PROSITE" id="PS50928">
    <property type="entry name" value="ABC_TM1"/>
    <property type="match status" value="1"/>
</dbReference>
<evidence type="ECO:0000259" key="8">
    <source>
        <dbReference type="PROSITE" id="PS50928"/>
    </source>
</evidence>
<dbReference type="GO" id="GO:0055085">
    <property type="term" value="P:transmembrane transport"/>
    <property type="evidence" value="ECO:0007669"/>
    <property type="project" value="InterPro"/>
</dbReference>
<feature type="transmembrane region" description="Helical" evidence="7">
    <location>
        <begin position="277"/>
        <end position="299"/>
    </location>
</feature>
<dbReference type="InterPro" id="IPR035906">
    <property type="entry name" value="MetI-like_sf"/>
</dbReference>